<dbReference type="CTD" id="1763"/>
<dbReference type="GO" id="GO:0005694">
    <property type="term" value="C:chromosome"/>
    <property type="evidence" value="ECO:0007669"/>
    <property type="project" value="UniProtKB-SubCell"/>
</dbReference>
<dbReference type="AlphaFoldDB" id="A0A6P8XYQ0"/>
<keyword evidence="9 19" id="KW-0378">Hydrolase</keyword>
<evidence type="ECO:0000256" key="8">
    <source>
        <dbReference type="ARBA" id="ARBA00022763"/>
    </source>
</evidence>
<dbReference type="Proteomes" id="UP000515160">
    <property type="component" value="Chromosome X"/>
</dbReference>
<keyword evidence="17 19" id="KW-0511">Multifunctional enzyme</keyword>
<comment type="function">
    <text evidence="19">Key enzyme involved in DNA replication and DNA repair. Involved in Okazaki fragments processing by cleaving long flaps that escape FEN1: flaps that are longer than 27 nucleotides are coated by replication protein A complex (RPA), leading to recruit DNA2 which cleaves the flap until it is too short to bind RPA and becomes a substrate for FEN1. Also involved in 5'-end resection of DNA during double-strand break (DSB) repair by mediating the cleavage of 5'-ssDNA.</text>
</comment>
<comment type="catalytic activity">
    <reaction evidence="18 19">
        <text>ATP + H2O = ADP + phosphate + H(+)</text>
        <dbReference type="Rhea" id="RHEA:13065"/>
        <dbReference type="ChEBI" id="CHEBI:15377"/>
        <dbReference type="ChEBI" id="CHEBI:15378"/>
        <dbReference type="ChEBI" id="CHEBI:30616"/>
        <dbReference type="ChEBI" id="CHEBI:43474"/>
        <dbReference type="ChEBI" id="CHEBI:456216"/>
        <dbReference type="EC" id="3.6.4.12"/>
    </reaction>
</comment>
<dbReference type="InterPro" id="IPR027417">
    <property type="entry name" value="P-loop_NTPase"/>
</dbReference>
<dbReference type="InterPro" id="IPR045055">
    <property type="entry name" value="DNA2/NAM7-like"/>
</dbReference>
<dbReference type="GO" id="GO:0046872">
    <property type="term" value="F:metal ion binding"/>
    <property type="evidence" value="ECO:0007669"/>
    <property type="project" value="UniProtKB-UniRule"/>
</dbReference>
<dbReference type="FunFam" id="3.40.50.300:FF:001170">
    <property type="entry name" value="DNA replication helicase Dna2"/>
    <property type="match status" value="1"/>
</dbReference>
<evidence type="ECO:0000256" key="3">
    <source>
        <dbReference type="ARBA" id="ARBA00022485"/>
    </source>
</evidence>
<evidence type="ECO:0000259" key="20">
    <source>
        <dbReference type="SMART" id="SM00382"/>
    </source>
</evidence>
<evidence type="ECO:0000256" key="16">
    <source>
        <dbReference type="ARBA" id="ARBA00023242"/>
    </source>
</evidence>
<dbReference type="GO" id="GO:0006281">
    <property type="term" value="P:DNA repair"/>
    <property type="evidence" value="ECO:0007669"/>
    <property type="project" value="UniProtKB-KW"/>
</dbReference>
<dbReference type="InterPro" id="IPR026851">
    <property type="entry name" value="Dna2/JHS1_DEXXQ-box"/>
</dbReference>
<evidence type="ECO:0000256" key="15">
    <source>
        <dbReference type="ARBA" id="ARBA00023204"/>
    </source>
</evidence>
<dbReference type="Pfam" id="PF13086">
    <property type="entry name" value="AAA_11"/>
    <property type="match status" value="2"/>
</dbReference>
<keyword evidence="12 19" id="KW-0408">Iron</keyword>
<dbReference type="Gene3D" id="3.40.50.300">
    <property type="entry name" value="P-loop containing nucleotide triphosphate hydrolases"/>
    <property type="match status" value="3"/>
</dbReference>
<keyword evidence="16 19" id="KW-0539">Nucleus</keyword>
<dbReference type="CDD" id="cd18808">
    <property type="entry name" value="SF1_C_Upf1"/>
    <property type="match status" value="1"/>
</dbReference>
<evidence type="ECO:0000256" key="13">
    <source>
        <dbReference type="ARBA" id="ARBA00023014"/>
    </source>
</evidence>
<reference evidence="22" key="1">
    <citation type="submission" date="2025-08" db="UniProtKB">
        <authorList>
            <consortium name="RefSeq"/>
        </authorList>
    </citation>
    <scope>IDENTIFICATION</scope>
    <source>
        <strain evidence="22">15112-1751.03</strain>
        <tissue evidence="22">Whole Adult</tissue>
    </source>
</reference>
<dbReference type="EC" id="3.6.4.12" evidence="19"/>
<keyword evidence="14 19" id="KW-0238">DNA-binding</keyword>
<evidence type="ECO:0000313" key="21">
    <source>
        <dbReference type="Proteomes" id="UP000515160"/>
    </source>
</evidence>
<comment type="subcellular location">
    <subcellularLocation>
        <location evidence="19">Nucleus</location>
    </subcellularLocation>
    <subcellularLocation>
        <location evidence="19">Chromosome</location>
    </subcellularLocation>
</comment>
<dbReference type="CDD" id="cd22318">
    <property type="entry name" value="DNA2_N-like"/>
    <property type="match status" value="1"/>
</dbReference>
<dbReference type="PANTHER" id="PTHR10887:SF433">
    <property type="entry name" value="DNA REPLICATION ATP-DEPENDENT HELICASE_NUCLEASE DNA2"/>
    <property type="match status" value="1"/>
</dbReference>
<evidence type="ECO:0000256" key="7">
    <source>
        <dbReference type="ARBA" id="ARBA00022741"/>
    </source>
</evidence>
<dbReference type="Gene3D" id="3.90.320.10">
    <property type="match status" value="1"/>
</dbReference>
<dbReference type="GO" id="GO:0005737">
    <property type="term" value="C:cytoplasm"/>
    <property type="evidence" value="ECO:0007669"/>
    <property type="project" value="TreeGrafter"/>
</dbReference>
<evidence type="ECO:0000256" key="5">
    <source>
        <dbReference type="ARBA" id="ARBA00022722"/>
    </source>
</evidence>
<evidence type="ECO:0000256" key="10">
    <source>
        <dbReference type="ARBA" id="ARBA00022806"/>
    </source>
</evidence>
<evidence type="ECO:0000256" key="19">
    <source>
        <dbReference type="RuleBase" id="RU367041"/>
    </source>
</evidence>
<keyword evidence="10 19" id="KW-0347">Helicase</keyword>
<dbReference type="InterPro" id="IPR041677">
    <property type="entry name" value="DNA2/NAM7_AAA_11"/>
</dbReference>
<keyword evidence="4 19" id="KW-0235">DNA replication</keyword>
<keyword evidence="11 19" id="KW-0067">ATP-binding</keyword>
<dbReference type="GO" id="GO:0005524">
    <property type="term" value="F:ATP binding"/>
    <property type="evidence" value="ECO:0007669"/>
    <property type="project" value="UniProtKB-UniRule"/>
</dbReference>
<gene>
    <name evidence="22" type="primary">LOC117577836</name>
</gene>
<dbReference type="InterPro" id="IPR003593">
    <property type="entry name" value="AAA+_ATPase"/>
</dbReference>
<comment type="cofactor">
    <cofactor evidence="1">
        <name>[4Fe-4S] cluster</name>
        <dbReference type="ChEBI" id="CHEBI:49883"/>
    </cofactor>
</comment>
<dbReference type="GO" id="GO:0003677">
    <property type="term" value="F:DNA binding"/>
    <property type="evidence" value="ECO:0007669"/>
    <property type="project" value="UniProtKB-UniRule"/>
</dbReference>
<dbReference type="SUPFAM" id="SSF52540">
    <property type="entry name" value="P-loop containing nucleoside triphosphate hydrolases"/>
    <property type="match status" value="1"/>
</dbReference>
<evidence type="ECO:0000313" key="22">
    <source>
        <dbReference type="RefSeq" id="XP_034118668.1"/>
    </source>
</evidence>
<evidence type="ECO:0000256" key="9">
    <source>
        <dbReference type="ARBA" id="ARBA00022801"/>
    </source>
</evidence>
<dbReference type="InterPro" id="IPR047187">
    <property type="entry name" value="SF1_C_Upf1"/>
</dbReference>
<dbReference type="Pfam" id="PF08696">
    <property type="entry name" value="Dna2"/>
    <property type="match status" value="1"/>
</dbReference>
<dbReference type="OrthoDB" id="306218at2759"/>
<dbReference type="InterPro" id="IPR014808">
    <property type="entry name" value="DNA_replication_fac_Dna2_N"/>
</dbReference>
<dbReference type="GO" id="GO:0071932">
    <property type="term" value="P:replication fork reversal"/>
    <property type="evidence" value="ECO:0007669"/>
    <property type="project" value="TreeGrafter"/>
</dbReference>
<evidence type="ECO:0000256" key="17">
    <source>
        <dbReference type="ARBA" id="ARBA00023268"/>
    </source>
</evidence>
<dbReference type="Pfam" id="PF13087">
    <property type="entry name" value="AAA_12"/>
    <property type="match status" value="1"/>
</dbReference>
<keyword evidence="19" id="KW-0158">Chromosome</keyword>
<keyword evidence="3 19" id="KW-0004">4Fe-4S</keyword>
<comment type="similarity">
    <text evidence="2 19">Belongs to the DNA2/NAM7 helicase family.</text>
</comment>
<dbReference type="GO" id="GO:0033567">
    <property type="term" value="P:DNA replication, Okazaki fragment processing"/>
    <property type="evidence" value="ECO:0007669"/>
    <property type="project" value="UniProtKB-UniRule"/>
</dbReference>
<keyword evidence="8 19" id="KW-0227">DNA damage</keyword>
<organism evidence="21 22">
    <name type="scientific">Drosophila albomicans</name>
    <name type="common">Fruit fly</name>
    <dbReference type="NCBI Taxonomy" id="7291"/>
    <lineage>
        <taxon>Eukaryota</taxon>
        <taxon>Metazoa</taxon>
        <taxon>Ecdysozoa</taxon>
        <taxon>Arthropoda</taxon>
        <taxon>Hexapoda</taxon>
        <taxon>Insecta</taxon>
        <taxon>Pterygota</taxon>
        <taxon>Neoptera</taxon>
        <taxon>Endopterygota</taxon>
        <taxon>Diptera</taxon>
        <taxon>Brachycera</taxon>
        <taxon>Muscomorpha</taxon>
        <taxon>Ephydroidea</taxon>
        <taxon>Drosophilidae</taxon>
        <taxon>Drosophila</taxon>
    </lineage>
</organism>
<dbReference type="PANTHER" id="PTHR10887">
    <property type="entry name" value="DNA2/NAM7 HELICASE FAMILY"/>
    <property type="match status" value="1"/>
</dbReference>
<evidence type="ECO:0000256" key="12">
    <source>
        <dbReference type="ARBA" id="ARBA00023004"/>
    </source>
</evidence>
<protein>
    <recommendedName>
        <fullName evidence="19">DNA replication ATP-dependent helicase/nuclease</fullName>
        <ecNumber evidence="19">3.1.-.-</ecNumber>
        <ecNumber evidence="19">3.6.4.12</ecNumber>
    </recommendedName>
</protein>
<dbReference type="InterPro" id="IPR011604">
    <property type="entry name" value="PDDEXK-like_dom_sf"/>
</dbReference>
<evidence type="ECO:0000256" key="6">
    <source>
        <dbReference type="ARBA" id="ARBA00022723"/>
    </source>
</evidence>
<dbReference type="CDD" id="cd18041">
    <property type="entry name" value="DEXXQc_DNA2"/>
    <property type="match status" value="1"/>
</dbReference>
<accession>A0A6P8XYQ0</accession>
<keyword evidence="21" id="KW-1185">Reference proteome</keyword>
<dbReference type="GO" id="GO:0017108">
    <property type="term" value="F:5'-flap endonuclease activity"/>
    <property type="evidence" value="ECO:0007669"/>
    <property type="project" value="UniProtKB-UniRule"/>
</dbReference>
<dbReference type="EC" id="3.1.-.-" evidence="19"/>
<keyword evidence="7 19" id="KW-0547">Nucleotide-binding</keyword>
<evidence type="ECO:0000256" key="4">
    <source>
        <dbReference type="ARBA" id="ARBA00022705"/>
    </source>
</evidence>
<dbReference type="GO" id="GO:0017116">
    <property type="term" value="F:single-stranded DNA helicase activity"/>
    <property type="evidence" value="ECO:0007669"/>
    <property type="project" value="UniProtKB-UniRule"/>
</dbReference>
<keyword evidence="6 19" id="KW-0479">Metal-binding</keyword>
<dbReference type="RefSeq" id="XP_034118668.1">
    <property type="nucleotide sequence ID" value="XM_034262777.2"/>
</dbReference>
<dbReference type="GO" id="GO:0005634">
    <property type="term" value="C:nucleus"/>
    <property type="evidence" value="ECO:0007669"/>
    <property type="project" value="UniProtKB-SubCell"/>
</dbReference>
<proteinExistence type="inferred from homology"/>
<name>A0A6P8XYQ0_DROAB</name>
<keyword evidence="13 19" id="KW-0411">Iron-sulfur</keyword>
<dbReference type="GeneID" id="117577836"/>
<sequence>MQSAKRVLSPSKADNVNAICKKYKPQLNLDVQKETTSEPQDQENYGFLLDDDNDFDLCALDAAVTASKLDLTRWQRCVVKSVERLPKTYNLLLHLNSADSAAEDPPATADCQLQAPWHMTPIEPGDVVSVQAQWQPSLSSYVVNKESGYCVIQPDMLISSTTVTGSLFCRRKAVLQDRFRGVDGANAVMIVGTLVHELLQTVLAQRLRSHQQVLAALQQLLESTSLAQLLYGSQLSQAEIELQLHKFVEPIVAFVAQYIDGVQSTATLPPEMYKDRIEEIHDIEENLWVPQLGLKGKVDVSVRVRRQKQPIPLELKTGRASFSMEHKGQLLLYQLMHTALGQDTHSGLLLYLREGIMREVRDGRNEQRDLVLLRNELAHFLSREVQLPVMGEALSVSPEQPGKLLQPFQLPEPISHHSACGNCAYATLCCSFASTDAQLELSDTHPLRRQMEQQLAHLTLPDHEYVLHWCGLLALEEQQQRQGSQLRSLWTETAMRRQQQGRAICELQLAADQKIKSSGSCHNGRYEQQLHLSAQSELNLTLSGFELGEYVTVSCSSRQRLAIAAGYIMALMPRSITLQLERDLSQRYAGETFVVDKHESQSFVSFNYTNLALLLEDNERAAELRSIVVAKQPPTQHKLLPRIIGSQGGPMLRPLNKVQQAAALRALTTSTHLLIKGLPGTGKTQTLVAIVRLLHLMQRSVLITAQTHSAVDNLLLRLLPHKLPLLRLGSSQRIHPQLQEISEAHLTADCHTLEELTAALQRPSIVGVTCLGAGHALFQQRRFDYCIVDEATQVLQPTVLRALSHCSKFILVGDPEQLPPLVRSREARSRGADETLFQRLDCEQATAVLTLQYRMNRSITRLANQLTYGEALQCADEQVANAKLQLQPLKREAGLWTQRALQTHLEQAVLLLDTGDCSQRCQQFSERSQQLEATSASIELSYGEAASAPAPTSSSPKRARRAPKYTNYCEAAIVLHLLRQLLDAGFEPSRIGVIAPYRAQVELLRKLSPRLIDVEFNTVDQYQGRDKDLIIYSCSKTGPMATGQDMERSREAEILEDQRRLTVAITRAKHKLLLLGDAKCLERYGPFKRLFEHIPERCRVQLTEGRMGFSWQTLLDGLAQLLQ</sequence>
<keyword evidence="15 19" id="KW-0234">DNA repair</keyword>
<evidence type="ECO:0000256" key="1">
    <source>
        <dbReference type="ARBA" id="ARBA00001966"/>
    </source>
</evidence>
<keyword evidence="5 19" id="KW-0540">Nuclease</keyword>
<feature type="domain" description="AAA+ ATPase" evidence="20">
    <location>
        <begin position="669"/>
        <end position="841"/>
    </location>
</feature>
<dbReference type="SMART" id="SM00382">
    <property type="entry name" value="AAA"/>
    <property type="match status" value="1"/>
</dbReference>
<evidence type="ECO:0000256" key="2">
    <source>
        <dbReference type="ARBA" id="ARBA00007913"/>
    </source>
</evidence>
<dbReference type="GO" id="GO:0051539">
    <property type="term" value="F:4 iron, 4 sulfur cluster binding"/>
    <property type="evidence" value="ECO:0007669"/>
    <property type="project" value="UniProtKB-UniRule"/>
</dbReference>
<evidence type="ECO:0000256" key="14">
    <source>
        <dbReference type="ARBA" id="ARBA00023125"/>
    </source>
</evidence>
<dbReference type="InterPro" id="IPR041679">
    <property type="entry name" value="DNA2/NAM7-like_C"/>
</dbReference>
<evidence type="ECO:0000256" key="11">
    <source>
        <dbReference type="ARBA" id="ARBA00022840"/>
    </source>
</evidence>
<evidence type="ECO:0000256" key="18">
    <source>
        <dbReference type="ARBA" id="ARBA00047995"/>
    </source>
</evidence>